<evidence type="ECO:0000313" key="2">
    <source>
        <dbReference type="EMBL" id="GHP02253.1"/>
    </source>
</evidence>
<evidence type="ECO:0000256" key="1">
    <source>
        <dbReference type="SAM" id="MobiDB-lite"/>
    </source>
</evidence>
<feature type="region of interest" description="Disordered" evidence="1">
    <location>
        <begin position="1"/>
        <end position="21"/>
    </location>
</feature>
<feature type="compositionally biased region" description="Basic and acidic residues" evidence="1">
    <location>
        <begin position="106"/>
        <end position="127"/>
    </location>
</feature>
<feature type="compositionally biased region" description="Basic and acidic residues" evidence="1">
    <location>
        <begin position="137"/>
        <end position="153"/>
    </location>
</feature>
<proteinExistence type="predicted"/>
<dbReference type="Proteomes" id="UP000660262">
    <property type="component" value="Unassembled WGS sequence"/>
</dbReference>
<keyword evidence="3" id="KW-1185">Reference proteome</keyword>
<dbReference type="AlphaFoldDB" id="A0A830H7G9"/>
<sequence>MKVASSSMGRQPCRPCEASSLISAPRESLVNRRLALLSGAISLVAWDVVSPSKVWAADESKAAPELSPEEQAKARIAAMKKRKGAERVAAGAPVATESEASRAVGMKKEEKGFKKEETEEEKAERLAKQAKAKLRKQQMEEERARVEAERAAKSELPSGGKIA</sequence>
<organism evidence="2 3">
    <name type="scientific">Pycnococcus provasolii</name>
    <dbReference type="NCBI Taxonomy" id="41880"/>
    <lineage>
        <taxon>Eukaryota</taxon>
        <taxon>Viridiplantae</taxon>
        <taxon>Chlorophyta</taxon>
        <taxon>Pseudoscourfieldiophyceae</taxon>
        <taxon>Pseudoscourfieldiales</taxon>
        <taxon>Pycnococcaceae</taxon>
        <taxon>Pycnococcus</taxon>
    </lineage>
</organism>
<protein>
    <submittedName>
        <fullName evidence="2">Uncharacterized protein</fullName>
    </submittedName>
</protein>
<evidence type="ECO:0000313" key="3">
    <source>
        <dbReference type="Proteomes" id="UP000660262"/>
    </source>
</evidence>
<dbReference type="EMBL" id="BNJQ01000003">
    <property type="protein sequence ID" value="GHP02253.1"/>
    <property type="molecule type" value="Genomic_DNA"/>
</dbReference>
<feature type="region of interest" description="Disordered" evidence="1">
    <location>
        <begin position="83"/>
        <end position="163"/>
    </location>
</feature>
<reference evidence="2" key="1">
    <citation type="submission" date="2020-10" db="EMBL/GenBank/DDBJ databases">
        <title>Unveiling of a novel bifunctional photoreceptor, Dualchrome1, isolated from a cosmopolitan green alga.</title>
        <authorList>
            <person name="Suzuki S."/>
            <person name="Kawachi M."/>
        </authorList>
    </citation>
    <scope>NUCLEOTIDE SEQUENCE</scope>
    <source>
        <strain evidence="2">NIES 2893</strain>
    </source>
</reference>
<accession>A0A830H7G9</accession>
<gene>
    <name evidence="2" type="ORF">PPROV_000101000</name>
</gene>
<comment type="caution">
    <text evidence="2">The sequence shown here is derived from an EMBL/GenBank/DDBJ whole genome shotgun (WGS) entry which is preliminary data.</text>
</comment>
<name>A0A830H7G9_9CHLO</name>